<dbReference type="PANTHER" id="PTHR42879:SF6">
    <property type="entry name" value="NADPH-DEPENDENT REDUCTASE BACG"/>
    <property type="match status" value="1"/>
</dbReference>
<dbReference type="Pfam" id="PF13561">
    <property type="entry name" value="adh_short_C2"/>
    <property type="match status" value="1"/>
</dbReference>
<keyword evidence="4" id="KW-1185">Reference proteome</keyword>
<dbReference type="PRINTS" id="PR00081">
    <property type="entry name" value="GDHRDH"/>
</dbReference>
<name>A0A918D677_9ACTN</name>
<evidence type="ECO:0000313" key="4">
    <source>
        <dbReference type="Proteomes" id="UP000600365"/>
    </source>
</evidence>
<evidence type="ECO:0000256" key="1">
    <source>
        <dbReference type="ARBA" id="ARBA00006484"/>
    </source>
</evidence>
<keyword evidence="2" id="KW-0560">Oxidoreductase</keyword>
<gene>
    <name evidence="3" type="ORF">GCM10011579_054270</name>
</gene>
<evidence type="ECO:0000313" key="3">
    <source>
        <dbReference type="EMBL" id="GGN74808.1"/>
    </source>
</evidence>
<dbReference type="InterPro" id="IPR050259">
    <property type="entry name" value="SDR"/>
</dbReference>
<dbReference type="FunFam" id="3.40.50.720:FF:000084">
    <property type="entry name" value="Short-chain dehydrogenase reductase"/>
    <property type="match status" value="1"/>
</dbReference>
<dbReference type="PANTHER" id="PTHR42879">
    <property type="entry name" value="3-OXOACYL-(ACYL-CARRIER-PROTEIN) REDUCTASE"/>
    <property type="match status" value="1"/>
</dbReference>
<dbReference type="GO" id="GO:0016491">
    <property type="term" value="F:oxidoreductase activity"/>
    <property type="evidence" value="ECO:0007669"/>
    <property type="project" value="UniProtKB-KW"/>
</dbReference>
<dbReference type="Proteomes" id="UP000600365">
    <property type="component" value="Unassembled WGS sequence"/>
</dbReference>
<protein>
    <submittedName>
        <fullName evidence="3">Short-chain dehydrogenase</fullName>
    </submittedName>
</protein>
<dbReference type="InterPro" id="IPR036291">
    <property type="entry name" value="NAD(P)-bd_dom_sf"/>
</dbReference>
<proteinExistence type="inferred from homology"/>
<accession>A0A918D677</accession>
<comment type="caution">
    <text evidence="3">The sequence shown here is derived from an EMBL/GenBank/DDBJ whole genome shotgun (WGS) entry which is preliminary data.</text>
</comment>
<dbReference type="RefSeq" id="WP_189188682.1">
    <property type="nucleotide sequence ID" value="NZ_BMMM01000010.1"/>
</dbReference>
<evidence type="ECO:0000256" key="2">
    <source>
        <dbReference type="ARBA" id="ARBA00023002"/>
    </source>
</evidence>
<dbReference type="AlphaFoldDB" id="A0A918D677"/>
<dbReference type="InterPro" id="IPR002347">
    <property type="entry name" value="SDR_fam"/>
</dbReference>
<sequence length="256" mass="26200">MNLGLAGKAALVAASSSGIGLAVAKVLAAEGADVSICGRDPERLAAAHKEVDACGPGRVLSRSVDLRDEQTAAGWVREAAEAFGALHVVVTNSGGVPFGPVENFEVAEYREAVNDNLLPHVSLSLAAAPHLRQAGWGRIVMITSESVRRPHPGSGLSSVARLGVLGFAKGLVDAFGASGVTVNVLAPGFHRTPILDVQYGDEVEERLAEVAASLPVGRIGRAEDLGALVAFLASEQAAFVTGTVLLADGGNTRAIV</sequence>
<organism evidence="3 4">
    <name type="scientific">Streptomyces albiflavescens</name>
    <dbReference type="NCBI Taxonomy" id="1623582"/>
    <lineage>
        <taxon>Bacteria</taxon>
        <taxon>Bacillati</taxon>
        <taxon>Actinomycetota</taxon>
        <taxon>Actinomycetes</taxon>
        <taxon>Kitasatosporales</taxon>
        <taxon>Streptomycetaceae</taxon>
        <taxon>Streptomyces</taxon>
    </lineage>
</organism>
<reference evidence="3 4" key="1">
    <citation type="journal article" date="2014" name="Int. J. Syst. Evol. Microbiol.">
        <title>Complete genome sequence of Corynebacterium casei LMG S-19264T (=DSM 44701T), isolated from a smear-ripened cheese.</title>
        <authorList>
            <consortium name="US DOE Joint Genome Institute (JGI-PGF)"/>
            <person name="Walter F."/>
            <person name="Albersmeier A."/>
            <person name="Kalinowski J."/>
            <person name="Ruckert C."/>
        </authorList>
    </citation>
    <scope>NUCLEOTIDE SEQUENCE [LARGE SCALE GENOMIC DNA]</scope>
    <source>
        <strain evidence="3 4">CGMCC 4.7111</strain>
    </source>
</reference>
<dbReference type="Gene3D" id="3.40.50.720">
    <property type="entry name" value="NAD(P)-binding Rossmann-like Domain"/>
    <property type="match status" value="1"/>
</dbReference>
<comment type="similarity">
    <text evidence="1">Belongs to the short-chain dehydrogenases/reductases (SDR) family.</text>
</comment>
<dbReference type="SUPFAM" id="SSF51735">
    <property type="entry name" value="NAD(P)-binding Rossmann-fold domains"/>
    <property type="match status" value="1"/>
</dbReference>
<dbReference type="EMBL" id="BMMM01000010">
    <property type="protein sequence ID" value="GGN74808.1"/>
    <property type="molecule type" value="Genomic_DNA"/>
</dbReference>